<gene>
    <name evidence="2" type="ORF">ANASTE_01372</name>
</gene>
<feature type="transmembrane region" description="Helical" evidence="1">
    <location>
        <begin position="30"/>
        <end position="47"/>
    </location>
</feature>
<keyword evidence="1" id="KW-0812">Transmembrane</keyword>
<organism evidence="2 3">
    <name type="scientific">Anaerofustis stercorihominis DSM 17244</name>
    <dbReference type="NCBI Taxonomy" id="445971"/>
    <lineage>
        <taxon>Bacteria</taxon>
        <taxon>Bacillati</taxon>
        <taxon>Bacillota</taxon>
        <taxon>Clostridia</taxon>
        <taxon>Eubacteriales</taxon>
        <taxon>Eubacteriaceae</taxon>
        <taxon>Anaerofustis</taxon>
    </lineage>
</organism>
<reference evidence="2" key="2">
    <citation type="submission" date="2013-08" db="EMBL/GenBank/DDBJ databases">
        <title>Draft genome sequence of Anaerofustis stercorihominis (DSM 17244).</title>
        <authorList>
            <person name="Sudarsanam P."/>
            <person name="Ley R."/>
            <person name="Guruge J."/>
            <person name="Turnbaugh P.J."/>
            <person name="Mahowald M."/>
            <person name="Liep D."/>
            <person name="Gordon J."/>
        </authorList>
    </citation>
    <scope>NUCLEOTIDE SEQUENCE</scope>
    <source>
        <strain evidence="2">DSM 17244</strain>
    </source>
</reference>
<keyword evidence="1" id="KW-0472">Membrane</keyword>
<evidence type="ECO:0000256" key="1">
    <source>
        <dbReference type="SAM" id="Phobius"/>
    </source>
</evidence>
<feature type="transmembrane region" description="Helical" evidence="1">
    <location>
        <begin position="53"/>
        <end position="74"/>
    </location>
</feature>
<dbReference type="AlphaFoldDB" id="B1CBM3"/>
<sequence>MIYPKYLYYIQSESDDMKTFRLSEKYKKHYILIGSGFLICSIFIYIFRLDYKFMGSMKFLFYFVSLLLSFMYLFRHKINKIILTEKSIIYYDGIAPKKTYVFKNIKQVEYGFKKKIRVHLIGRRIVAIPYVFNDLDTFIEGLKKAKVKVVKNDRYN</sequence>
<reference evidence="2" key="1">
    <citation type="submission" date="2008-01" db="EMBL/GenBank/DDBJ databases">
        <authorList>
            <person name="Fulton L."/>
            <person name="Clifton S."/>
            <person name="Fulton B."/>
            <person name="Xu J."/>
            <person name="Minx P."/>
            <person name="Pepin K.H."/>
            <person name="Johnson M."/>
            <person name="Thiruvilangam P."/>
            <person name="Bhonagiri V."/>
            <person name="Nash W.E."/>
            <person name="Mardis E.R."/>
            <person name="Wilson R.K."/>
        </authorList>
    </citation>
    <scope>NUCLEOTIDE SEQUENCE [LARGE SCALE GENOMIC DNA]</scope>
    <source>
        <strain evidence="2">DSM 17244</strain>
    </source>
</reference>
<accession>B1CBM3</accession>
<name>B1CBM3_9FIRM</name>
<protein>
    <submittedName>
        <fullName evidence="2">Uncharacterized protein</fullName>
    </submittedName>
</protein>
<proteinExistence type="predicted"/>
<dbReference type="Proteomes" id="UP000005178">
    <property type="component" value="Unassembled WGS sequence"/>
</dbReference>
<comment type="caution">
    <text evidence="2">The sequence shown here is derived from an EMBL/GenBank/DDBJ whole genome shotgun (WGS) entry which is preliminary data.</text>
</comment>
<dbReference type="EMBL" id="ABIL02000006">
    <property type="protein sequence ID" value="EDS71670.1"/>
    <property type="molecule type" value="Genomic_DNA"/>
</dbReference>
<dbReference type="HOGENOM" id="CLU_1682992_0_0_9"/>
<evidence type="ECO:0000313" key="3">
    <source>
        <dbReference type="Proteomes" id="UP000005178"/>
    </source>
</evidence>
<keyword evidence="3" id="KW-1185">Reference proteome</keyword>
<evidence type="ECO:0000313" key="2">
    <source>
        <dbReference type="EMBL" id="EDS71670.1"/>
    </source>
</evidence>
<dbReference type="STRING" id="445971.ANASTE_01372"/>
<keyword evidence="1" id="KW-1133">Transmembrane helix</keyword>